<evidence type="ECO:0000256" key="2">
    <source>
        <dbReference type="SAM" id="MobiDB-lite"/>
    </source>
</evidence>
<evidence type="ECO:0000313" key="4">
    <source>
        <dbReference type="Proteomes" id="UP001146793"/>
    </source>
</evidence>
<dbReference type="PANTHER" id="PTHR13237:SF9">
    <property type="entry name" value="NEUROGUIDIN"/>
    <property type="match status" value="1"/>
</dbReference>
<feature type="region of interest" description="Disordered" evidence="2">
    <location>
        <begin position="1"/>
        <end position="53"/>
    </location>
</feature>
<feature type="compositionally biased region" description="Basic and acidic residues" evidence="2">
    <location>
        <begin position="368"/>
        <end position="379"/>
    </location>
</feature>
<protein>
    <submittedName>
        <fullName evidence="3">Neuroguidin</fullName>
    </submittedName>
</protein>
<proteinExistence type="predicted"/>
<dbReference type="EMBL" id="JANTQA010000036">
    <property type="protein sequence ID" value="KAJ3436018.1"/>
    <property type="molecule type" value="Genomic_DNA"/>
</dbReference>
<dbReference type="InterPro" id="IPR007146">
    <property type="entry name" value="Sas10/Utp3/C1D"/>
</dbReference>
<feature type="coiled-coil region" evidence="1">
    <location>
        <begin position="250"/>
        <end position="309"/>
    </location>
</feature>
<feature type="region of interest" description="Disordered" evidence="2">
    <location>
        <begin position="354"/>
        <end position="429"/>
    </location>
</feature>
<dbReference type="AlphaFoldDB" id="A0AAV7Z2B0"/>
<gene>
    <name evidence="3" type="ORF">M0812_18061</name>
</gene>
<dbReference type="PANTHER" id="PTHR13237">
    <property type="entry name" value="SOMETHING ABOUT SILENCING PROTEIN 10-RELATED"/>
    <property type="match status" value="1"/>
</dbReference>
<evidence type="ECO:0000313" key="3">
    <source>
        <dbReference type="EMBL" id="KAJ3436018.1"/>
    </source>
</evidence>
<dbReference type="Pfam" id="PF04000">
    <property type="entry name" value="Sas10_Utp3"/>
    <property type="match status" value="1"/>
</dbReference>
<feature type="compositionally biased region" description="Basic residues" evidence="2">
    <location>
        <begin position="418"/>
        <end position="429"/>
    </location>
</feature>
<reference evidence="3" key="1">
    <citation type="submission" date="2022-08" db="EMBL/GenBank/DDBJ databases">
        <title>Novel sulphate-reducing endosymbionts in the free-living metamonad Anaeramoeba.</title>
        <authorList>
            <person name="Jerlstrom-Hultqvist J."/>
            <person name="Cepicka I."/>
            <person name="Gallot-Lavallee L."/>
            <person name="Salas-Leiva D."/>
            <person name="Curtis B.A."/>
            <person name="Zahonova K."/>
            <person name="Pipaliya S."/>
            <person name="Dacks J."/>
            <person name="Roger A.J."/>
        </authorList>
    </citation>
    <scope>NUCLEOTIDE SEQUENCE</scope>
    <source>
        <strain evidence="3">Busselton2</strain>
    </source>
</reference>
<name>A0AAV7Z2B0_9EUKA</name>
<keyword evidence="1" id="KW-0175">Coiled coil</keyword>
<dbReference type="GO" id="GO:0032040">
    <property type="term" value="C:small-subunit processome"/>
    <property type="evidence" value="ECO:0007669"/>
    <property type="project" value="TreeGrafter"/>
</dbReference>
<evidence type="ECO:0000256" key="1">
    <source>
        <dbReference type="SAM" id="Coils"/>
    </source>
</evidence>
<comment type="caution">
    <text evidence="3">The sequence shown here is derived from an EMBL/GenBank/DDBJ whole genome shotgun (WGS) entry which is preliminary data.</text>
</comment>
<sequence>MSSSSDEIQLFDFDKSTKSSSESESETETKSDAETQGKGNKKQSPSQVKSQEKQEIQNIKLDLKSKKALINEQYQNFNKVLDEILVDSKIITKQADTFLEKLNGSNVTTENGISLLESKQHLLLSYCIELLFYSAFRTKGNFSSDHDLIDKLIKKRVIIEKIKPIEHKIKYQIDKLIKLALSGTSDLLKSSQKGSESKLKQVQPFSNDQDPLSFKPNLDSLVSKFDQDDDSGLYKTNKIASVEFLDPKDYKKKQKKREKLEKQVKNSEILQELREEFATTPRVISHKKLNRYEQEIENNEERVKEFEEEHMTRVSLTKKHRKKMRTLKHKSDDFNKFDRFSTLSVFQKFTEHDIDEKEHESKKKRKEALKEFQENERKRNYSNYGKYSKYGNQQKHRNSKKDHQSLSNLFTEEDINPKRRKKLKKHKRK</sequence>
<feature type="region of interest" description="Disordered" evidence="2">
    <location>
        <begin position="193"/>
        <end position="213"/>
    </location>
</feature>
<accession>A0AAV7Z2B0</accession>
<organism evidence="3 4">
    <name type="scientific">Anaeramoeba flamelloides</name>
    <dbReference type="NCBI Taxonomy" id="1746091"/>
    <lineage>
        <taxon>Eukaryota</taxon>
        <taxon>Metamonada</taxon>
        <taxon>Anaeramoebidae</taxon>
        <taxon>Anaeramoeba</taxon>
    </lineage>
</organism>
<dbReference type="GO" id="GO:0000462">
    <property type="term" value="P:maturation of SSU-rRNA from tricistronic rRNA transcript (SSU-rRNA, 5.8S rRNA, LSU-rRNA)"/>
    <property type="evidence" value="ECO:0007669"/>
    <property type="project" value="TreeGrafter"/>
</dbReference>
<feature type="compositionally biased region" description="Polar residues" evidence="2">
    <location>
        <begin position="381"/>
        <end position="393"/>
    </location>
</feature>
<dbReference type="Proteomes" id="UP001146793">
    <property type="component" value="Unassembled WGS sequence"/>
</dbReference>